<comment type="cofactor">
    <cofactor evidence="1">
        <name>Mg(2+)</name>
        <dbReference type="ChEBI" id="CHEBI:18420"/>
    </cofactor>
</comment>
<comment type="similarity">
    <text evidence="2 7">Belongs to the phosphohexose mutase family.</text>
</comment>
<keyword evidence="13" id="KW-1185">Reference proteome</keyword>
<evidence type="ECO:0000256" key="7">
    <source>
        <dbReference type="RuleBase" id="RU004326"/>
    </source>
</evidence>
<comment type="caution">
    <text evidence="12">The sequence shown here is derived from an EMBL/GenBank/DDBJ whole genome shotgun (WGS) entry which is preliminary data.</text>
</comment>
<dbReference type="PANTHER" id="PTHR45745">
    <property type="entry name" value="PHOSPHOMANNOMUTASE 45A"/>
    <property type="match status" value="1"/>
</dbReference>
<sequence length="566" mass="63819">MQERIQEWLSHTDTATRQAITEMQQTAPQELQEAFFQDLEFGTGGLRGIMGIGTNRMNKYTVGLATQGLTNYLKKTFPTPIKVAISYDSRNQSREFAQITADVFSANGVQVYMFQSLRPTPLLSFAIRHLGCQSGVMLTASHNPKEYNGYKAYWNDGSQLVKPHDEGVIAEVKKVKIQDINFSSQKNLISYLDETFDEIYLQEVAKLSLNPELNEKYTNLSIVYTALHGTGITLVPKVLQRFGFQNVHIVQEQAEPNGNFPTVIYPNPEEAEALTLALQKAKEINADLVLANDPDADRVGIAVRDLQGNFVLLNGNQTGVLLMYYLLTMWQKLGKLKGKEYIVKTIVTTELIDAIAEKFGVQCYNTYTGFKYIASVMRENESKATYIAGCEESYGYLVGDFVRDKDGISACAFIAEMTAYAQEHFGGLYAMLLHIYKEFGWYEDALVSLTKKGVAGMEEIKSMMNNFRQNPPKSLAGSPVAKVKDYQALTEKDWQNHTEKPLNFDEKSNVLQFFTADGTKISVRPSGTEPKIKFYFNLKTDFQENTEKIQQVLQEKIKAIRQDLGI</sequence>
<dbReference type="Gene3D" id="3.40.120.10">
    <property type="entry name" value="Alpha-D-Glucose-1,6-Bisphosphate, subunit A, domain 3"/>
    <property type="match status" value="3"/>
</dbReference>
<dbReference type="SUPFAM" id="SSF55957">
    <property type="entry name" value="Phosphoglucomutase, C-terminal domain"/>
    <property type="match status" value="1"/>
</dbReference>
<evidence type="ECO:0000256" key="6">
    <source>
        <dbReference type="ARBA" id="ARBA00023235"/>
    </source>
</evidence>
<proteinExistence type="inferred from homology"/>
<dbReference type="InterPro" id="IPR016055">
    <property type="entry name" value="A-D-PHexomutase_a/b/a-I/II/III"/>
</dbReference>
<evidence type="ECO:0000256" key="2">
    <source>
        <dbReference type="ARBA" id="ARBA00010231"/>
    </source>
</evidence>
<dbReference type="Gene3D" id="3.30.310.50">
    <property type="entry name" value="Alpha-D-phosphohexomutase, C-terminal domain"/>
    <property type="match status" value="1"/>
</dbReference>
<feature type="domain" description="Alpha-D-phosphohexomutase C-terminal" evidence="8">
    <location>
        <begin position="492"/>
        <end position="539"/>
    </location>
</feature>
<evidence type="ECO:0000256" key="4">
    <source>
        <dbReference type="ARBA" id="ARBA00022723"/>
    </source>
</evidence>
<protein>
    <submittedName>
        <fullName evidence="12">Phosphomannomutase</fullName>
    </submittedName>
</protein>
<name>A0A2N3I9X8_9BACT</name>
<feature type="domain" description="Alpha-D-phosphohexomutase alpha/beta/alpha" evidence="11">
    <location>
        <begin position="314"/>
        <end position="429"/>
    </location>
</feature>
<evidence type="ECO:0000256" key="5">
    <source>
        <dbReference type="ARBA" id="ARBA00022842"/>
    </source>
</evidence>
<keyword evidence="4 7" id="KW-0479">Metal-binding</keyword>
<dbReference type="RefSeq" id="WP_101359471.1">
    <property type="nucleotide sequence ID" value="NZ_NKXO01000039.1"/>
</dbReference>
<gene>
    <name evidence="12" type="ORF">Rain11_2206</name>
</gene>
<dbReference type="InterPro" id="IPR005843">
    <property type="entry name" value="A-D-PHexomutase_C"/>
</dbReference>
<dbReference type="PRINTS" id="PR00509">
    <property type="entry name" value="PGMPMM"/>
</dbReference>
<dbReference type="InterPro" id="IPR005841">
    <property type="entry name" value="Alpha-D-phosphohexomutase_SF"/>
</dbReference>
<feature type="domain" description="Alpha-D-phosphohexomutase alpha/beta/alpha" evidence="10">
    <location>
        <begin position="200"/>
        <end position="302"/>
    </location>
</feature>
<evidence type="ECO:0000256" key="3">
    <source>
        <dbReference type="ARBA" id="ARBA00022553"/>
    </source>
</evidence>
<dbReference type="Pfam" id="PF00408">
    <property type="entry name" value="PGM_PMM_IV"/>
    <property type="match status" value="1"/>
</dbReference>
<dbReference type="GO" id="GO:0008973">
    <property type="term" value="F:phosphopentomutase activity"/>
    <property type="evidence" value="ECO:0007669"/>
    <property type="project" value="TreeGrafter"/>
</dbReference>
<evidence type="ECO:0000259" key="10">
    <source>
        <dbReference type="Pfam" id="PF02879"/>
    </source>
</evidence>
<dbReference type="PANTHER" id="PTHR45745:SF1">
    <property type="entry name" value="PHOSPHOGLUCOMUTASE 2B-RELATED"/>
    <property type="match status" value="1"/>
</dbReference>
<evidence type="ECO:0000256" key="1">
    <source>
        <dbReference type="ARBA" id="ARBA00001946"/>
    </source>
</evidence>
<dbReference type="Pfam" id="PF02879">
    <property type="entry name" value="PGM_PMM_II"/>
    <property type="match status" value="1"/>
</dbReference>
<dbReference type="Pfam" id="PF02878">
    <property type="entry name" value="PGM_PMM_I"/>
    <property type="match status" value="1"/>
</dbReference>
<dbReference type="OrthoDB" id="9806956at2"/>
<evidence type="ECO:0000259" key="11">
    <source>
        <dbReference type="Pfam" id="PF02880"/>
    </source>
</evidence>
<dbReference type="InterPro" id="IPR005845">
    <property type="entry name" value="A-D-PHexomutase_a/b/a-II"/>
</dbReference>
<dbReference type="InterPro" id="IPR016066">
    <property type="entry name" value="A-D-PHexomutase_CS"/>
</dbReference>
<dbReference type="GO" id="GO:0006166">
    <property type="term" value="P:purine ribonucleoside salvage"/>
    <property type="evidence" value="ECO:0007669"/>
    <property type="project" value="TreeGrafter"/>
</dbReference>
<dbReference type="Proteomes" id="UP000233387">
    <property type="component" value="Unassembled WGS sequence"/>
</dbReference>
<keyword evidence="6" id="KW-0413">Isomerase</keyword>
<dbReference type="SUPFAM" id="SSF53738">
    <property type="entry name" value="Phosphoglucomutase, first 3 domains"/>
    <property type="match status" value="3"/>
</dbReference>
<dbReference type="InterPro" id="IPR005844">
    <property type="entry name" value="A-D-PHexomutase_a/b/a-I"/>
</dbReference>
<dbReference type="GO" id="GO:0000287">
    <property type="term" value="F:magnesium ion binding"/>
    <property type="evidence" value="ECO:0007669"/>
    <property type="project" value="InterPro"/>
</dbReference>
<dbReference type="EMBL" id="NKXO01000039">
    <property type="protein sequence ID" value="PKQ67043.1"/>
    <property type="molecule type" value="Genomic_DNA"/>
</dbReference>
<dbReference type="GO" id="GO:0005975">
    <property type="term" value="P:carbohydrate metabolic process"/>
    <property type="evidence" value="ECO:0007669"/>
    <property type="project" value="InterPro"/>
</dbReference>
<dbReference type="InterPro" id="IPR005846">
    <property type="entry name" value="A-D-PHexomutase_a/b/a-III"/>
</dbReference>
<evidence type="ECO:0000259" key="8">
    <source>
        <dbReference type="Pfam" id="PF00408"/>
    </source>
</evidence>
<keyword evidence="5 7" id="KW-0460">Magnesium</keyword>
<evidence type="ECO:0000313" key="13">
    <source>
        <dbReference type="Proteomes" id="UP000233387"/>
    </source>
</evidence>
<dbReference type="InterPro" id="IPR036900">
    <property type="entry name" value="A-D-PHexomutase_C_sf"/>
</dbReference>
<evidence type="ECO:0000259" key="9">
    <source>
        <dbReference type="Pfam" id="PF02878"/>
    </source>
</evidence>
<dbReference type="CDD" id="cd05799">
    <property type="entry name" value="PGM2"/>
    <property type="match status" value="1"/>
</dbReference>
<accession>A0A2N3I9X8</accession>
<reference evidence="12 13" key="1">
    <citation type="submission" date="2017-06" db="EMBL/GenBank/DDBJ databases">
        <title>Raineya orbicola gen. nov., sp. nov. a slightly thermophilic bacterium of the phylum Bacteroidetes and the description of Raineyaceae fam. nov.</title>
        <authorList>
            <person name="Albuquerque L."/>
            <person name="Polonia A.R.M."/>
            <person name="Barroso C."/>
            <person name="Froufe H.J.C."/>
            <person name="Lage O."/>
            <person name="Lobo-Da-Cunha A."/>
            <person name="Egas C."/>
            <person name="Da Costa M.S."/>
        </authorList>
    </citation>
    <scope>NUCLEOTIDE SEQUENCE [LARGE SCALE GENOMIC DNA]</scope>
    <source>
        <strain evidence="12 13">SPSPC-11</strain>
    </source>
</reference>
<keyword evidence="3" id="KW-0597">Phosphoprotein</keyword>
<dbReference type="Pfam" id="PF02880">
    <property type="entry name" value="PGM_PMM_III"/>
    <property type="match status" value="1"/>
</dbReference>
<evidence type="ECO:0000313" key="12">
    <source>
        <dbReference type="EMBL" id="PKQ67043.1"/>
    </source>
</evidence>
<dbReference type="AlphaFoldDB" id="A0A2N3I9X8"/>
<organism evidence="12 13">
    <name type="scientific">Raineya orbicola</name>
    <dbReference type="NCBI Taxonomy" id="2016530"/>
    <lineage>
        <taxon>Bacteria</taxon>
        <taxon>Pseudomonadati</taxon>
        <taxon>Bacteroidota</taxon>
        <taxon>Cytophagia</taxon>
        <taxon>Cytophagales</taxon>
        <taxon>Raineyaceae</taxon>
        <taxon>Raineya</taxon>
    </lineage>
</organism>
<feature type="domain" description="Alpha-D-phosphohexomutase alpha/beta/alpha" evidence="9">
    <location>
        <begin position="40"/>
        <end position="175"/>
    </location>
</feature>
<dbReference type="PROSITE" id="PS00710">
    <property type="entry name" value="PGM_PMM"/>
    <property type="match status" value="1"/>
</dbReference>